<evidence type="ECO:0000313" key="2">
    <source>
        <dbReference type="Proteomes" id="UP001272097"/>
    </source>
</evidence>
<gene>
    <name evidence="1" type="ORF">RFM51_21820</name>
</gene>
<accession>A0ABU4X1M3</accession>
<dbReference type="Proteomes" id="UP001272097">
    <property type="component" value="Unassembled WGS sequence"/>
</dbReference>
<protein>
    <submittedName>
        <fullName evidence="1">Uncharacterized protein</fullName>
    </submittedName>
</protein>
<proteinExistence type="predicted"/>
<organism evidence="1 2">
    <name type="scientific">Mesorhizobium australafricanum</name>
    <dbReference type="NCBI Taxonomy" id="3072311"/>
    <lineage>
        <taxon>Bacteria</taxon>
        <taxon>Pseudomonadati</taxon>
        <taxon>Pseudomonadota</taxon>
        <taxon>Alphaproteobacteria</taxon>
        <taxon>Hyphomicrobiales</taxon>
        <taxon>Phyllobacteriaceae</taxon>
        <taxon>Mesorhizobium</taxon>
    </lineage>
</organism>
<reference evidence="1 2" key="1">
    <citation type="submission" date="2023-08" db="EMBL/GenBank/DDBJ databases">
        <title>Implementing the SeqCode for naming new Mesorhizobium species isolated from Vachellia karroo root nodules.</title>
        <authorList>
            <person name="Van Lill M."/>
        </authorList>
    </citation>
    <scope>NUCLEOTIDE SEQUENCE [LARGE SCALE GENOMIC DNA]</scope>
    <source>
        <strain evidence="1 2">VK3E</strain>
    </source>
</reference>
<name>A0ABU4X1M3_9HYPH</name>
<sequence>MANKEHDPPSGTDEEYFVRRLLEETGITEAQARELIALLGYEWTSLLREAHILIAKKS</sequence>
<keyword evidence="2" id="KW-1185">Reference proteome</keyword>
<dbReference type="RefSeq" id="WP_320216220.1">
    <property type="nucleotide sequence ID" value="NZ_JAVIIS010000035.1"/>
</dbReference>
<dbReference type="EMBL" id="JAVIIS010000035">
    <property type="protein sequence ID" value="MDX8442230.1"/>
    <property type="molecule type" value="Genomic_DNA"/>
</dbReference>
<comment type="caution">
    <text evidence="1">The sequence shown here is derived from an EMBL/GenBank/DDBJ whole genome shotgun (WGS) entry which is preliminary data.</text>
</comment>
<evidence type="ECO:0000313" key="1">
    <source>
        <dbReference type="EMBL" id="MDX8442230.1"/>
    </source>
</evidence>